<dbReference type="EMBL" id="ABIC01000010">
    <property type="protein sequence ID" value="EDQ01323.1"/>
    <property type="molecule type" value="Genomic_DNA"/>
</dbReference>
<accession>A9D4V8</accession>
<name>A9D4V8_9GAMM</name>
<evidence type="ECO:0000256" key="1">
    <source>
        <dbReference type="SAM" id="Phobius"/>
    </source>
</evidence>
<keyword evidence="1" id="KW-1133">Transmembrane helix</keyword>
<protein>
    <submittedName>
        <fullName evidence="2">Uncharacterized protein</fullName>
    </submittedName>
</protein>
<keyword evidence="1" id="KW-0472">Membrane</keyword>
<evidence type="ECO:0000313" key="3">
    <source>
        <dbReference type="Proteomes" id="UP000005839"/>
    </source>
</evidence>
<dbReference type="STRING" id="314608.KT99_01761"/>
<proteinExistence type="predicted"/>
<organism evidence="2 3">
    <name type="scientific">Shewanella benthica KT99</name>
    <dbReference type="NCBI Taxonomy" id="314608"/>
    <lineage>
        <taxon>Bacteria</taxon>
        <taxon>Pseudomonadati</taxon>
        <taxon>Pseudomonadota</taxon>
        <taxon>Gammaproteobacteria</taxon>
        <taxon>Alteromonadales</taxon>
        <taxon>Shewanellaceae</taxon>
        <taxon>Shewanella</taxon>
    </lineage>
</organism>
<feature type="transmembrane region" description="Helical" evidence="1">
    <location>
        <begin position="24"/>
        <end position="46"/>
    </location>
</feature>
<sequence>MLIIIAHSAWVSGSLHVFAEETDIWLWLAGELTLGGIFMLTICWGIKKFWKGDLV</sequence>
<keyword evidence="1" id="KW-0812">Transmembrane</keyword>
<reference evidence="2 3" key="1">
    <citation type="submission" date="2007-10" db="EMBL/GenBank/DDBJ databases">
        <authorList>
            <person name="Yayanos A."/>
            <person name="Ferriera S."/>
            <person name="Johnson J."/>
            <person name="Kravitz S."/>
            <person name="Halpern A."/>
            <person name="Remington K."/>
            <person name="Beeson K."/>
            <person name="Tran B."/>
            <person name="Rogers Y.-H."/>
            <person name="Friedman R."/>
            <person name="Venter J.C."/>
        </authorList>
    </citation>
    <scope>NUCLEOTIDE SEQUENCE [LARGE SCALE GENOMIC DNA]</scope>
    <source>
        <strain evidence="2 3">KT99</strain>
    </source>
</reference>
<keyword evidence="3" id="KW-1185">Reference proteome</keyword>
<evidence type="ECO:0000313" key="2">
    <source>
        <dbReference type="EMBL" id="EDQ01323.1"/>
    </source>
</evidence>
<dbReference type="Proteomes" id="UP000005839">
    <property type="component" value="Unassembled WGS sequence"/>
</dbReference>
<gene>
    <name evidence="2" type="ORF">KT99_01761</name>
</gene>
<dbReference type="AlphaFoldDB" id="A9D4V8"/>
<comment type="caution">
    <text evidence="2">The sequence shown here is derived from an EMBL/GenBank/DDBJ whole genome shotgun (WGS) entry which is preliminary data.</text>
</comment>